<keyword evidence="3" id="KW-0862">Zinc</keyword>
<evidence type="ECO:0000256" key="4">
    <source>
        <dbReference type="SAM" id="SignalP"/>
    </source>
</evidence>
<dbReference type="InterPro" id="IPR050488">
    <property type="entry name" value="Ig_Fc_receptor"/>
</dbReference>
<dbReference type="InterPro" id="IPR036179">
    <property type="entry name" value="Ig-like_dom_sf"/>
</dbReference>
<dbReference type="GO" id="GO:0008270">
    <property type="term" value="F:zinc ion binding"/>
    <property type="evidence" value="ECO:0007669"/>
    <property type="project" value="UniProtKB-KW"/>
</dbReference>
<reference evidence="7 8" key="1">
    <citation type="submission" date="2020-04" db="EMBL/GenBank/DDBJ databases">
        <title>Chromosome-level genome assembly of a cyprinid fish Onychostoma macrolepis by integration of Nanopore Sequencing, Bionano and Hi-C technology.</title>
        <authorList>
            <person name="Wang D."/>
        </authorList>
    </citation>
    <scope>NUCLEOTIDE SEQUENCE [LARGE SCALE GENOMIC DNA]</scope>
    <source>
        <strain evidence="7">SWU-2019</strain>
        <tissue evidence="7">Muscle</tissue>
    </source>
</reference>
<dbReference type="InterPro" id="IPR003599">
    <property type="entry name" value="Ig_sub"/>
</dbReference>
<keyword evidence="3" id="KW-0479">Metal-binding</keyword>
<feature type="domain" description="Ig-like" evidence="6">
    <location>
        <begin position="745"/>
        <end position="830"/>
    </location>
</feature>
<protein>
    <submittedName>
        <fullName evidence="7">Uncharacterized protein</fullName>
    </submittedName>
</protein>
<dbReference type="InterPro" id="IPR003598">
    <property type="entry name" value="Ig_sub2"/>
</dbReference>
<feature type="signal peptide" evidence="4">
    <location>
        <begin position="1"/>
        <end position="21"/>
    </location>
</feature>
<evidence type="ECO:0000256" key="2">
    <source>
        <dbReference type="ARBA" id="ARBA00023157"/>
    </source>
</evidence>
<dbReference type="SMART" id="SM00408">
    <property type="entry name" value="IGc2"/>
    <property type="match status" value="5"/>
</dbReference>
<sequence>MDMRSLLILSVLLALIRGNKGQKLTVSLQPKFPQVFVGDDVTLICNREGGSKPTKCFFNKETQTHQDYLMLLTTVTPENSGVYECEQGGTRSEPFTLTVLELEPYAQLSPSAGGAVMTKGDGKNLVLQADDDLKDWACFVLREVSTFSLGVDVDEKMNRAVIFAELKEAERATFWCKKKKRDLRSNAVTLKKTELMVMLVPPAVPVLQGEPVALRCVVWGGPKLEKAIFYKDKSEITSSPEDTYNITNATQSDNGKYSCHATYRFIQIGAETEQKEGDSDAQELKVIGGPPAAVISASTNSLQCSCPHCPDDCTSYHWYHTLFNDSYTRKKLSENDQSITAEEEGQYRCRRSVGKVSPFQQRLQLHRNSYTFSNTRKQRVYECEQGGTRSEPYTLTVLELEPYAQLSPSAGGAVMTKGDGKNLVLQADDDLKDWACFVLREVSTFSLGVDVDEKMNRAVIFAELKEAERATFWCKKKKSDLRSNAVTLKKTGGPPAAVISASTNSLQCSCPHCPDDCTSYHWYHTLFNDSYTRKKLSENDQSITAEEEGQYRCRRECGKGFSRFSNVYSYTGTHTHSVSLQPKFPQVFVGDDVTLICNREGGSKPTKWFFNKETQTHQDYLMLLTTVTPENSGVYECEQGGTRSEPYTLTVLELEPYAQLSPSAGGAVMTKGDGKNLVLQADDDLKDWACFVLREVSTFSLGVDVDEKMNRAVIFAELKEAERATFWCKKNKSDLRSNAVTLKKTELMVMLVPPAVPVLQGEPVALRCVVWGGPKLEKAIFYKDKSEITSSPEDTYTITNATLSDNGKYSCHATYRFIQIGAETEQKEGDSDAQELKVIGGPPAAVISASTNSLQCSCPHCPDDCTSYHWYHTLFNDSYTRKKLSENDQSITAEEEGQYRCRRSVGKPKFPQVFVGDDVTLICNREGGSKPTKCFFNKETQTHQDYLMLLTTVTPENSGVYECEQGGTRSEPYTLTVLELEPYAQLSPSAGGAVMTKGDGKNLVLQADDDLKDWACFVLREVSTFSLGVDVDEKMNRAVIFAELKEAERATFWCKKNKSDLQAMQ</sequence>
<dbReference type="Pfam" id="PF13895">
    <property type="entry name" value="Ig_2"/>
    <property type="match status" value="3"/>
</dbReference>
<feature type="chain" id="PRO_5029848893" evidence="4">
    <location>
        <begin position="22"/>
        <end position="1065"/>
    </location>
</feature>
<feature type="domain" description="Ig-like" evidence="6">
    <location>
        <begin position="193"/>
        <end position="278"/>
    </location>
</feature>
<gene>
    <name evidence="7" type="ORF">G5714_023163</name>
</gene>
<dbReference type="Gene3D" id="2.60.40.10">
    <property type="entry name" value="Immunoglobulins"/>
    <property type="match status" value="5"/>
</dbReference>
<evidence type="ECO:0000313" key="8">
    <source>
        <dbReference type="Proteomes" id="UP000579812"/>
    </source>
</evidence>
<comment type="caution">
    <text evidence="7">The sequence shown here is derived from an EMBL/GenBank/DDBJ whole genome shotgun (WGS) entry which is preliminary data.</text>
</comment>
<evidence type="ECO:0000259" key="5">
    <source>
        <dbReference type="PROSITE" id="PS50157"/>
    </source>
</evidence>
<evidence type="ECO:0000256" key="1">
    <source>
        <dbReference type="ARBA" id="ARBA00022729"/>
    </source>
</evidence>
<evidence type="ECO:0000259" key="6">
    <source>
        <dbReference type="PROSITE" id="PS50835"/>
    </source>
</evidence>
<dbReference type="GO" id="GO:0009897">
    <property type="term" value="C:external side of plasma membrane"/>
    <property type="evidence" value="ECO:0007669"/>
    <property type="project" value="TreeGrafter"/>
</dbReference>
<keyword evidence="1 4" id="KW-0732">Signal</keyword>
<dbReference type="InterPro" id="IPR013087">
    <property type="entry name" value="Znf_C2H2_type"/>
</dbReference>
<keyword evidence="3" id="KW-0863">Zinc-finger</keyword>
<dbReference type="InterPro" id="IPR013783">
    <property type="entry name" value="Ig-like_fold"/>
</dbReference>
<dbReference type="GO" id="GO:0007166">
    <property type="term" value="P:cell surface receptor signaling pathway"/>
    <property type="evidence" value="ECO:0007669"/>
    <property type="project" value="TreeGrafter"/>
</dbReference>
<evidence type="ECO:0000313" key="7">
    <source>
        <dbReference type="EMBL" id="KAF4095560.1"/>
    </source>
</evidence>
<organism evidence="7 8">
    <name type="scientific">Onychostoma macrolepis</name>
    <dbReference type="NCBI Taxonomy" id="369639"/>
    <lineage>
        <taxon>Eukaryota</taxon>
        <taxon>Metazoa</taxon>
        <taxon>Chordata</taxon>
        <taxon>Craniata</taxon>
        <taxon>Vertebrata</taxon>
        <taxon>Euteleostomi</taxon>
        <taxon>Actinopterygii</taxon>
        <taxon>Neopterygii</taxon>
        <taxon>Teleostei</taxon>
        <taxon>Ostariophysi</taxon>
        <taxon>Cypriniformes</taxon>
        <taxon>Cyprinidae</taxon>
        <taxon>Acrossocheilinae</taxon>
        <taxon>Onychostoma</taxon>
    </lineage>
</organism>
<accession>A0A7J6BKA7</accession>
<dbReference type="PROSITE" id="PS50157">
    <property type="entry name" value="ZINC_FINGER_C2H2_2"/>
    <property type="match status" value="1"/>
</dbReference>
<dbReference type="GO" id="GO:0006955">
    <property type="term" value="P:immune response"/>
    <property type="evidence" value="ECO:0007669"/>
    <property type="project" value="TreeGrafter"/>
</dbReference>
<keyword evidence="2" id="KW-1015">Disulfide bond</keyword>
<dbReference type="AlphaFoldDB" id="A0A7J6BKA7"/>
<dbReference type="SUPFAM" id="SSF48726">
    <property type="entry name" value="Immunoglobulin"/>
    <property type="match status" value="5"/>
</dbReference>
<feature type="domain" description="Ig-like" evidence="6">
    <location>
        <begin position="590"/>
        <end position="650"/>
    </location>
</feature>
<dbReference type="PANTHER" id="PTHR11481:SF64">
    <property type="entry name" value="FC RECEPTOR-LIKE PROTEIN 4"/>
    <property type="match status" value="1"/>
</dbReference>
<dbReference type="SMART" id="SM00409">
    <property type="entry name" value="IG"/>
    <property type="match status" value="6"/>
</dbReference>
<dbReference type="EMBL" id="JAAMOB010000024">
    <property type="protein sequence ID" value="KAF4095560.1"/>
    <property type="molecule type" value="Genomic_DNA"/>
</dbReference>
<dbReference type="InterPro" id="IPR007110">
    <property type="entry name" value="Ig-like_dom"/>
</dbReference>
<dbReference type="GO" id="GO:0004888">
    <property type="term" value="F:transmembrane signaling receptor activity"/>
    <property type="evidence" value="ECO:0007669"/>
    <property type="project" value="TreeGrafter"/>
</dbReference>
<dbReference type="PANTHER" id="PTHR11481">
    <property type="entry name" value="IMMUNOGLOBULIN FC RECEPTOR"/>
    <property type="match status" value="1"/>
</dbReference>
<keyword evidence="8" id="KW-1185">Reference proteome</keyword>
<dbReference type="PROSITE" id="PS50835">
    <property type="entry name" value="IG_LIKE"/>
    <property type="match status" value="3"/>
</dbReference>
<name>A0A7J6BKA7_9TELE</name>
<proteinExistence type="predicted"/>
<feature type="domain" description="C2H2-type" evidence="5">
    <location>
        <begin position="551"/>
        <end position="579"/>
    </location>
</feature>
<dbReference type="Proteomes" id="UP000579812">
    <property type="component" value="Unassembled WGS sequence"/>
</dbReference>
<evidence type="ECO:0000256" key="3">
    <source>
        <dbReference type="PROSITE-ProRule" id="PRU00042"/>
    </source>
</evidence>